<gene>
    <name evidence="1" type="ORF">TNCT_348441</name>
</gene>
<sequence>MNQNAYVKDQLLQLLSKGIKRKNLKHIPQDESEWIHLLNVWLRQSTMDHDVKERDIYQLLAVMDLMDLKQSI</sequence>
<proteinExistence type="predicted"/>
<reference evidence="1" key="1">
    <citation type="submission" date="2020-07" db="EMBL/GenBank/DDBJ databases">
        <title>Multicomponent nature underlies the extraordinary mechanical properties of spider dragline silk.</title>
        <authorList>
            <person name="Kono N."/>
            <person name="Nakamura H."/>
            <person name="Mori M."/>
            <person name="Yoshida Y."/>
            <person name="Ohtoshi R."/>
            <person name="Malay A.D."/>
            <person name="Moran D.A.P."/>
            <person name="Tomita M."/>
            <person name="Numata K."/>
            <person name="Arakawa K."/>
        </authorList>
    </citation>
    <scope>NUCLEOTIDE SEQUENCE</scope>
</reference>
<accession>A0A8X6GXT4</accession>
<name>A0A8X6GXT4_TRICU</name>
<evidence type="ECO:0000313" key="1">
    <source>
        <dbReference type="EMBL" id="GFR13333.1"/>
    </source>
</evidence>
<dbReference type="EMBL" id="BMAO01036837">
    <property type="protein sequence ID" value="GFR13333.1"/>
    <property type="molecule type" value="Genomic_DNA"/>
</dbReference>
<organism evidence="1 2">
    <name type="scientific">Trichonephila clavata</name>
    <name type="common">Joro spider</name>
    <name type="synonym">Nephila clavata</name>
    <dbReference type="NCBI Taxonomy" id="2740835"/>
    <lineage>
        <taxon>Eukaryota</taxon>
        <taxon>Metazoa</taxon>
        <taxon>Ecdysozoa</taxon>
        <taxon>Arthropoda</taxon>
        <taxon>Chelicerata</taxon>
        <taxon>Arachnida</taxon>
        <taxon>Araneae</taxon>
        <taxon>Araneomorphae</taxon>
        <taxon>Entelegynae</taxon>
        <taxon>Araneoidea</taxon>
        <taxon>Nephilidae</taxon>
        <taxon>Trichonephila</taxon>
    </lineage>
</organism>
<dbReference type="AlphaFoldDB" id="A0A8X6GXT4"/>
<keyword evidence="2" id="KW-1185">Reference proteome</keyword>
<evidence type="ECO:0000313" key="2">
    <source>
        <dbReference type="Proteomes" id="UP000887116"/>
    </source>
</evidence>
<comment type="caution">
    <text evidence="1">The sequence shown here is derived from an EMBL/GenBank/DDBJ whole genome shotgun (WGS) entry which is preliminary data.</text>
</comment>
<dbReference type="Proteomes" id="UP000887116">
    <property type="component" value="Unassembled WGS sequence"/>
</dbReference>
<protein>
    <submittedName>
        <fullName evidence="1">Uncharacterized protein</fullName>
    </submittedName>
</protein>